<dbReference type="RefSeq" id="WP_143920105.1">
    <property type="nucleotide sequence ID" value="NZ_CAXSXH010000023.1"/>
</dbReference>
<accession>A0A6I7MEA3</accession>
<dbReference type="AlphaFoldDB" id="A0A6I7MEA3"/>
<reference evidence="1 2" key="1">
    <citation type="journal article" date="2019" name="Nat. Med.">
        <title>A library of human gut bacterial isolates paired with longitudinal multiomics data enables mechanistic microbiome research.</title>
        <authorList>
            <person name="Poyet M."/>
            <person name="Groussin M."/>
            <person name="Gibbons S.M."/>
            <person name="Avila-Pacheco J."/>
            <person name="Jiang X."/>
            <person name="Kearney S.M."/>
            <person name="Perrotta A.R."/>
            <person name="Berdy B."/>
            <person name="Zhao S."/>
            <person name="Lieberman T.D."/>
            <person name="Swanson P.K."/>
            <person name="Smith M."/>
            <person name="Roesemann S."/>
            <person name="Alexander J.E."/>
            <person name="Rich S.A."/>
            <person name="Livny J."/>
            <person name="Vlamakis H."/>
            <person name="Clish C."/>
            <person name="Bullock K."/>
            <person name="Deik A."/>
            <person name="Scott J."/>
            <person name="Pierce K.A."/>
            <person name="Xavier R.J."/>
            <person name="Alm E.J."/>
        </authorList>
    </citation>
    <scope>NUCLEOTIDE SEQUENCE [LARGE SCALE GENOMIC DNA]</scope>
    <source>
        <strain evidence="1 2">BIOML-A160</strain>
    </source>
</reference>
<comment type="caution">
    <text evidence="1">The sequence shown here is derived from an EMBL/GenBank/DDBJ whole genome shotgun (WGS) entry which is preliminary data.</text>
</comment>
<name>A0A6I7MEA3_BACT4</name>
<evidence type="ECO:0000313" key="1">
    <source>
        <dbReference type="EMBL" id="KAB4451657.1"/>
    </source>
</evidence>
<organism evidence="1 2">
    <name type="scientific">Bacteroides thetaiotaomicron</name>
    <dbReference type="NCBI Taxonomy" id="818"/>
    <lineage>
        <taxon>Bacteria</taxon>
        <taxon>Pseudomonadati</taxon>
        <taxon>Bacteroidota</taxon>
        <taxon>Bacteroidia</taxon>
        <taxon>Bacteroidales</taxon>
        <taxon>Bacteroidaceae</taxon>
        <taxon>Bacteroides</taxon>
    </lineage>
</organism>
<dbReference type="GO" id="GO:0016740">
    <property type="term" value="F:transferase activity"/>
    <property type="evidence" value="ECO:0007669"/>
    <property type="project" value="UniProtKB-KW"/>
</dbReference>
<dbReference type="Proteomes" id="UP000436825">
    <property type="component" value="Unassembled WGS sequence"/>
</dbReference>
<sequence>MDSNKHYNIALVLYTSGIDYDDRIRKEILSIKETYSNINFKIFAVEPKNREEEGITSYGVPYRIPYLKSRDKYVSGTRTVQKAWDFYKTVKKDLKTFDAVWCADPETFVFVLMIHGKPIAWDLHELPLVFMGNPLMRMLFKYLERKCNVMVHANDARLQFLHDKGFIKHMDCQFYLRNYPQFNEIDTEYDETYLRFVEWKGEDKCVYLQGLMGANRADVESIEAVLSIKDLKAVVVGKILSDRMAVFEERFGKDFKERVFFTGQVKQLKTPQYIKQCFTALVFYKNSSPNNWFCEPNRMFQNVINGNPVVVGSNPPMKEYVELNGFGISVDTDGSDVEKIVEGLKQVIANYNEYKKNVQGLSDQMMWNSQNGTIREIVEKFLE</sequence>
<dbReference type="EMBL" id="WCRW01000020">
    <property type="protein sequence ID" value="KAB4451657.1"/>
    <property type="molecule type" value="Genomic_DNA"/>
</dbReference>
<dbReference type="Gene3D" id="3.40.50.2000">
    <property type="entry name" value="Glycogen Phosphorylase B"/>
    <property type="match status" value="1"/>
</dbReference>
<keyword evidence="1" id="KW-0808">Transferase</keyword>
<dbReference type="SUPFAM" id="SSF53756">
    <property type="entry name" value="UDP-Glycosyltransferase/glycogen phosphorylase"/>
    <property type="match status" value="1"/>
</dbReference>
<proteinExistence type="predicted"/>
<protein>
    <submittedName>
        <fullName evidence="1">Glycosyltransferase family 4 protein</fullName>
    </submittedName>
</protein>
<gene>
    <name evidence="1" type="ORF">GAN75_22180</name>
</gene>
<evidence type="ECO:0000313" key="2">
    <source>
        <dbReference type="Proteomes" id="UP000436825"/>
    </source>
</evidence>